<dbReference type="Gene3D" id="3.40.50.1220">
    <property type="entry name" value="TPP-binding domain"/>
    <property type="match status" value="1"/>
</dbReference>
<organism evidence="7 8">
    <name type="scientific">Photorhabdus luminescens subsp. mexicana</name>
    <dbReference type="NCBI Taxonomy" id="2100167"/>
    <lineage>
        <taxon>Bacteria</taxon>
        <taxon>Pseudomonadati</taxon>
        <taxon>Pseudomonadota</taxon>
        <taxon>Gammaproteobacteria</taxon>
        <taxon>Enterobacterales</taxon>
        <taxon>Morganellaceae</taxon>
        <taxon>Photorhabdus</taxon>
    </lineage>
</organism>
<dbReference type="InterPro" id="IPR029061">
    <property type="entry name" value="THDP-binding"/>
</dbReference>
<evidence type="ECO:0000313" key="7">
    <source>
        <dbReference type="EMBL" id="TDB51627.1"/>
    </source>
</evidence>
<dbReference type="InterPro" id="IPR029035">
    <property type="entry name" value="DHS-like_NAD/FAD-binding_dom"/>
</dbReference>
<feature type="domain" description="Thiamine pyrophosphate enzyme N-terminal TPP-binding" evidence="6">
    <location>
        <begin position="1"/>
        <end position="116"/>
    </location>
</feature>
<dbReference type="PROSITE" id="PS00187">
    <property type="entry name" value="TPP_ENZYMES"/>
    <property type="match status" value="1"/>
</dbReference>
<dbReference type="SUPFAM" id="SSF52467">
    <property type="entry name" value="DHS-like NAD/FAD-binding domain"/>
    <property type="match status" value="1"/>
</dbReference>
<dbReference type="PANTHER" id="PTHR18968:SF129">
    <property type="entry name" value="ACETOLACTATE SYNTHASE"/>
    <property type="match status" value="1"/>
</dbReference>
<dbReference type="RefSeq" id="WP_132345691.1">
    <property type="nucleotide sequence ID" value="NZ_CAWOLF010000010.1"/>
</dbReference>
<dbReference type="GO" id="GO:0000287">
    <property type="term" value="F:magnesium ion binding"/>
    <property type="evidence" value="ECO:0007669"/>
    <property type="project" value="InterPro"/>
</dbReference>
<keyword evidence="2 3" id="KW-0786">Thiamine pyrophosphate</keyword>
<dbReference type="GO" id="GO:0050660">
    <property type="term" value="F:flavin adenine dinucleotide binding"/>
    <property type="evidence" value="ECO:0007669"/>
    <property type="project" value="TreeGrafter"/>
</dbReference>
<dbReference type="GO" id="GO:0030976">
    <property type="term" value="F:thiamine pyrophosphate binding"/>
    <property type="evidence" value="ECO:0007669"/>
    <property type="project" value="InterPro"/>
</dbReference>
<dbReference type="InterPro" id="IPR012000">
    <property type="entry name" value="Thiamin_PyroP_enz_cen_dom"/>
</dbReference>
<reference evidence="7 8" key="1">
    <citation type="journal article" date="2019" name="Int. J. Syst. Evol. Microbiol.">
        <title>Photorhabdus khanii subsp. guanajuatensis subsp. nov., isolated from Heterorhabditis atacamensis, and Photorhabdus luminescens subsp. mexicana subsp. nov., isolated from Heterorhabditis mexicana entomopathogenic nematodes.</title>
        <authorList>
            <person name="Machado R.A.R."/>
            <person name="Bruno P."/>
            <person name="Arce C.C.M."/>
            <person name="Liechti N."/>
            <person name="Kohler A."/>
            <person name="Bernal J."/>
            <person name="Bruggmann R."/>
            <person name="Turlings T.C.J."/>
        </authorList>
    </citation>
    <scope>NUCLEOTIDE SEQUENCE [LARGE SCALE GENOMIC DNA]</scope>
    <source>
        <strain evidence="7 8">MEX47-22</strain>
    </source>
</reference>
<evidence type="ECO:0000256" key="2">
    <source>
        <dbReference type="ARBA" id="ARBA00023052"/>
    </source>
</evidence>
<proteinExistence type="inferred from homology"/>
<sequence length="550" mass="60750">MKLDELFLRALARQGVTKCFGIVGGEAEAIRFANQIGIEFFLTRHEFTAGIMADVLGRFTGKPQMCWSTFGPGLTNIATGVCSGILDRSPMIVASAQIPNEQVKYNLTHQCIDNVSFMEPITKVSFQIEGIQDIRQKIPSAIKASIDKLPGPVYMSIPIDVLKQEISAQEAVDILEGLQIPKRTEPAEPIVANLEKVASLVNNSRYPMIVIGNQVLREQVQNEVRLLAEQLNAPIICSLAAKGAISEKHHLFLTAANKYLDGVYRRPVISDLFDDVDLLILIGYDFGEDLKPSLWGCNKDTIVINSFDVPMEEIFQPKVNCLGNIEQSLRYLRNVCTVRNQGFSQKHKELKAIFDERKAISVKLGTTDIPRIMKVISNYLGDSGILCSDVGLHKQYAGLLARTHMPNRFICSNVCGSFGFGLPAALAAKLCNPSEKVVAICGDGGFHSTSQDLETAVRYKLPVIIIVLSDSCFGLIKYYQGLHGEEPVKGMTELGPVQFHLLANANGMKSALLKNPKELPEVLEQAYLLNEPFLIEIPVVYDYDLLKHIA</sequence>
<evidence type="ECO:0000259" key="4">
    <source>
        <dbReference type="Pfam" id="PF00205"/>
    </source>
</evidence>
<dbReference type="GO" id="GO:0005948">
    <property type="term" value="C:acetolactate synthase complex"/>
    <property type="evidence" value="ECO:0007669"/>
    <property type="project" value="TreeGrafter"/>
</dbReference>
<name>A0A4R4JCA9_PHOLU</name>
<dbReference type="InterPro" id="IPR045229">
    <property type="entry name" value="TPP_enz"/>
</dbReference>
<dbReference type="InterPro" id="IPR012001">
    <property type="entry name" value="Thiamin_PyroP_enz_TPP-bd_dom"/>
</dbReference>
<dbReference type="InterPro" id="IPR011766">
    <property type="entry name" value="TPP_enzyme_TPP-bd"/>
</dbReference>
<dbReference type="GO" id="GO:0009097">
    <property type="term" value="P:isoleucine biosynthetic process"/>
    <property type="evidence" value="ECO:0007669"/>
    <property type="project" value="TreeGrafter"/>
</dbReference>
<gene>
    <name evidence="7" type="ORF">C5468_11670</name>
</gene>
<evidence type="ECO:0000313" key="8">
    <source>
        <dbReference type="Proteomes" id="UP000295550"/>
    </source>
</evidence>
<feature type="domain" description="Thiamine pyrophosphate enzyme TPP-binding" evidence="5">
    <location>
        <begin position="389"/>
        <end position="537"/>
    </location>
</feature>
<feature type="domain" description="Thiamine pyrophosphate enzyme central" evidence="4">
    <location>
        <begin position="194"/>
        <end position="332"/>
    </location>
</feature>
<dbReference type="Proteomes" id="UP000295550">
    <property type="component" value="Unassembled WGS sequence"/>
</dbReference>
<dbReference type="Pfam" id="PF02775">
    <property type="entry name" value="TPP_enzyme_C"/>
    <property type="match status" value="1"/>
</dbReference>
<dbReference type="GO" id="GO:0009099">
    <property type="term" value="P:L-valine biosynthetic process"/>
    <property type="evidence" value="ECO:0007669"/>
    <property type="project" value="TreeGrafter"/>
</dbReference>
<dbReference type="SUPFAM" id="SSF52518">
    <property type="entry name" value="Thiamin diphosphate-binding fold (THDP-binding)"/>
    <property type="match status" value="2"/>
</dbReference>
<dbReference type="Gene3D" id="3.40.50.970">
    <property type="match status" value="2"/>
</dbReference>
<evidence type="ECO:0000256" key="3">
    <source>
        <dbReference type="RuleBase" id="RU362132"/>
    </source>
</evidence>
<protein>
    <submittedName>
        <fullName evidence="7">Decarboxylase</fullName>
    </submittedName>
</protein>
<dbReference type="AlphaFoldDB" id="A0A4R4JCA9"/>
<evidence type="ECO:0000259" key="5">
    <source>
        <dbReference type="Pfam" id="PF02775"/>
    </source>
</evidence>
<accession>A0A4R4JCA9</accession>
<evidence type="ECO:0000256" key="1">
    <source>
        <dbReference type="ARBA" id="ARBA00007812"/>
    </source>
</evidence>
<dbReference type="CDD" id="cd07035">
    <property type="entry name" value="TPP_PYR_POX_like"/>
    <property type="match status" value="1"/>
</dbReference>
<comment type="caution">
    <text evidence="7">The sequence shown here is derived from an EMBL/GenBank/DDBJ whole genome shotgun (WGS) entry which is preliminary data.</text>
</comment>
<dbReference type="EMBL" id="PUJX01000010">
    <property type="protein sequence ID" value="TDB51627.1"/>
    <property type="molecule type" value="Genomic_DNA"/>
</dbReference>
<dbReference type="PANTHER" id="PTHR18968">
    <property type="entry name" value="THIAMINE PYROPHOSPHATE ENZYMES"/>
    <property type="match status" value="1"/>
</dbReference>
<comment type="similarity">
    <text evidence="1 3">Belongs to the TPP enzyme family.</text>
</comment>
<dbReference type="Pfam" id="PF00205">
    <property type="entry name" value="TPP_enzyme_M"/>
    <property type="match status" value="1"/>
</dbReference>
<dbReference type="GO" id="GO:0003984">
    <property type="term" value="F:acetolactate synthase activity"/>
    <property type="evidence" value="ECO:0007669"/>
    <property type="project" value="TreeGrafter"/>
</dbReference>
<dbReference type="InterPro" id="IPR000399">
    <property type="entry name" value="TPP-bd_CS"/>
</dbReference>
<dbReference type="Pfam" id="PF02776">
    <property type="entry name" value="TPP_enzyme_N"/>
    <property type="match status" value="1"/>
</dbReference>
<evidence type="ECO:0000259" key="6">
    <source>
        <dbReference type="Pfam" id="PF02776"/>
    </source>
</evidence>